<keyword evidence="3" id="KW-1185">Reference proteome</keyword>
<gene>
    <name evidence="2" type="ORF">M8523_29240</name>
</gene>
<evidence type="ECO:0000313" key="3">
    <source>
        <dbReference type="Proteomes" id="UP001165667"/>
    </source>
</evidence>
<dbReference type="RefSeq" id="WP_282588407.1">
    <property type="nucleotide sequence ID" value="NZ_JAMOIM010000038.1"/>
</dbReference>
<name>A0AA41Z0M9_9HYPH</name>
<dbReference type="AlphaFoldDB" id="A0AA41Z0M9"/>
<evidence type="ECO:0000313" key="2">
    <source>
        <dbReference type="EMBL" id="MCW6512029.1"/>
    </source>
</evidence>
<protein>
    <submittedName>
        <fullName evidence="2">Uncharacterized protein</fullName>
    </submittedName>
</protein>
<reference evidence="2" key="1">
    <citation type="submission" date="2022-05" db="EMBL/GenBank/DDBJ databases">
        <authorList>
            <person name="Pankratov T."/>
        </authorList>
    </citation>
    <scope>NUCLEOTIDE SEQUENCE</scope>
    <source>
        <strain evidence="2">BP6-180914</strain>
    </source>
</reference>
<dbReference type="Proteomes" id="UP001165667">
    <property type="component" value="Unassembled WGS sequence"/>
</dbReference>
<evidence type="ECO:0000256" key="1">
    <source>
        <dbReference type="SAM" id="MobiDB-lite"/>
    </source>
</evidence>
<accession>A0AA41Z0M9</accession>
<proteinExistence type="predicted"/>
<sequence length="62" mass="6780">MTVYFVPDRENPYWTPIGAAGAHSDGEGFSLRLDLLPNTPGNIQLRKRKPKEEAVPAEEAGA</sequence>
<dbReference type="EMBL" id="JAMOIM010000038">
    <property type="protein sequence ID" value="MCW6512029.1"/>
    <property type="molecule type" value="Genomic_DNA"/>
</dbReference>
<organism evidence="2 3">
    <name type="scientific">Lichenifustis flavocetrariae</name>
    <dbReference type="NCBI Taxonomy" id="2949735"/>
    <lineage>
        <taxon>Bacteria</taxon>
        <taxon>Pseudomonadati</taxon>
        <taxon>Pseudomonadota</taxon>
        <taxon>Alphaproteobacteria</taxon>
        <taxon>Hyphomicrobiales</taxon>
        <taxon>Lichenihabitantaceae</taxon>
        <taxon>Lichenifustis</taxon>
    </lineage>
</organism>
<feature type="region of interest" description="Disordered" evidence="1">
    <location>
        <begin position="42"/>
        <end position="62"/>
    </location>
</feature>
<comment type="caution">
    <text evidence="2">The sequence shown here is derived from an EMBL/GenBank/DDBJ whole genome shotgun (WGS) entry which is preliminary data.</text>
</comment>